<dbReference type="AlphaFoldDB" id="A0A067SE39"/>
<dbReference type="SUPFAM" id="SSF47616">
    <property type="entry name" value="GST C-terminal domain-like"/>
    <property type="match status" value="1"/>
</dbReference>
<sequence>MTIILYDIPSPRPGIAWNPNTWKTRYTLNIKGIPYKTEWVEYCDIEPLSKKLGISPTSTKADGSPLYTLPAIYDPSTKTYVAESLVIAEYLEKTYPDSPPLFPHNSLGLQTAFTSAFTANLNPLFEFILPEVTLNLNPPSAEYFRRTREIEFGKTMEEVLPKGEKGVAQWAEYKAGLGKVDAWYVKNGGKGPFLLGETPSWADVVVGGWTIWLRIVWGEDSRQWKDIKSWHGGRWNAILDSLKKYETIV</sequence>
<feature type="domain" description="GST N-terminal" evidence="1">
    <location>
        <begin position="8"/>
        <end position="99"/>
    </location>
</feature>
<dbReference type="HOGENOM" id="CLU_011226_4_0_1"/>
<dbReference type="Proteomes" id="UP000027222">
    <property type="component" value="Unassembled WGS sequence"/>
</dbReference>
<dbReference type="InterPro" id="IPR004045">
    <property type="entry name" value="Glutathione_S-Trfase_N"/>
</dbReference>
<dbReference type="Gene3D" id="3.40.30.10">
    <property type="entry name" value="Glutaredoxin"/>
    <property type="match status" value="1"/>
</dbReference>
<proteinExistence type="predicted"/>
<dbReference type="Pfam" id="PF13409">
    <property type="entry name" value="GST_N_2"/>
    <property type="match status" value="1"/>
</dbReference>
<dbReference type="Gene3D" id="1.20.1050.10">
    <property type="match status" value="1"/>
</dbReference>
<gene>
    <name evidence="2" type="ORF">GALMADRAFT_77653</name>
</gene>
<protein>
    <recommendedName>
        <fullName evidence="1">GST N-terminal domain-containing protein</fullName>
    </recommendedName>
</protein>
<keyword evidence="3" id="KW-1185">Reference proteome</keyword>
<dbReference type="InterPro" id="IPR054416">
    <property type="entry name" value="GST_UstS-like_C"/>
</dbReference>
<dbReference type="InterPro" id="IPR050983">
    <property type="entry name" value="GST_Omega/HSP26"/>
</dbReference>
<dbReference type="InterPro" id="IPR036249">
    <property type="entry name" value="Thioredoxin-like_sf"/>
</dbReference>
<dbReference type="PANTHER" id="PTHR43968">
    <property type="match status" value="1"/>
</dbReference>
<evidence type="ECO:0000313" key="3">
    <source>
        <dbReference type="Proteomes" id="UP000027222"/>
    </source>
</evidence>
<dbReference type="EMBL" id="KL142403">
    <property type="protein sequence ID" value="KDR69176.1"/>
    <property type="molecule type" value="Genomic_DNA"/>
</dbReference>
<dbReference type="InterPro" id="IPR036282">
    <property type="entry name" value="Glutathione-S-Trfase_C_sf"/>
</dbReference>
<dbReference type="PROSITE" id="PS50404">
    <property type="entry name" value="GST_NTER"/>
    <property type="match status" value="1"/>
</dbReference>
<organism evidence="2 3">
    <name type="scientific">Galerina marginata (strain CBS 339.88)</name>
    <dbReference type="NCBI Taxonomy" id="685588"/>
    <lineage>
        <taxon>Eukaryota</taxon>
        <taxon>Fungi</taxon>
        <taxon>Dikarya</taxon>
        <taxon>Basidiomycota</taxon>
        <taxon>Agaricomycotina</taxon>
        <taxon>Agaricomycetes</taxon>
        <taxon>Agaricomycetidae</taxon>
        <taxon>Agaricales</taxon>
        <taxon>Agaricineae</taxon>
        <taxon>Strophariaceae</taxon>
        <taxon>Galerina</taxon>
    </lineage>
</organism>
<dbReference type="GO" id="GO:0005737">
    <property type="term" value="C:cytoplasm"/>
    <property type="evidence" value="ECO:0007669"/>
    <property type="project" value="TreeGrafter"/>
</dbReference>
<name>A0A067SE39_GALM3</name>
<dbReference type="OrthoDB" id="4951845at2759"/>
<dbReference type="SUPFAM" id="SSF52833">
    <property type="entry name" value="Thioredoxin-like"/>
    <property type="match status" value="1"/>
</dbReference>
<dbReference type="Pfam" id="PF22041">
    <property type="entry name" value="GST_C_7"/>
    <property type="match status" value="1"/>
</dbReference>
<reference evidence="3" key="1">
    <citation type="journal article" date="2014" name="Proc. Natl. Acad. Sci. U.S.A.">
        <title>Extensive sampling of basidiomycete genomes demonstrates inadequacy of the white-rot/brown-rot paradigm for wood decay fungi.</title>
        <authorList>
            <person name="Riley R."/>
            <person name="Salamov A.A."/>
            <person name="Brown D.W."/>
            <person name="Nagy L.G."/>
            <person name="Floudas D."/>
            <person name="Held B.W."/>
            <person name="Levasseur A."/>
            <person name="Lombard V."/>
            <person name="Morin E."/>
            <person name="Otillar R."/>
            <person name="Lindquist E.A."/>
            <person name="Sun H."/>
            <person name="LaButti K.M."/>
            <person name="Schmutz J."/>
            <person name="Jabbour D."/>
            <person name="Luo H."/>
            <person name="Baker S.E."/>
            <person name="Pisabarro A.G."/>
            <person name="Walton J.D."/>
            <person name="Blanchette R.A."/>
            <person name="Henrissat B."/>
            <person name="Martin F."/>
            <person name="Cullen D."/>
            <person name="Hibbett D.S."/>
            <person name="Grigoriev I.V."/>
        </authorList>
    </citation>
    <scope>NUCLEOTIDE SEQUENCE [LARGE SCALE GENOMIC DNA]</scope>
    <source>
        <strain evidence="3">CBS 339.88</strain>
    </source>
</reference>
<dbReference type="PANTHER" id="PTHR43968:SF6">
    <property type="entry name" value="GLUTATHIONE S-TRANSFERASE OMEGA"/>
    <property type="match status" value="1"/>
</dbReference>
<dbReference type="STRING" id="685588.A0A067SE39"/>
<evidence type="ECO:0000259" key="1">
    <source>
        <dbReference type="PROSITE" id="PS50404"/>
    </source>
</evidence>
<evidence type="ECO:0000313" key="2">
    <source>
        <dbReference type="EMBL" id="KDR69176.1"/>
    </source>
</evidence>
<accession>A0A067SE39</accession>